<proteinExistence type="predicted"/>
<gene>
    <name evidence="2" type="ORF">AVDCRST_MAG75-2987</name>
</gene>
<reference evidence="2" key="1">
    <citation type="submission" date="2020-02" db="EMBL/GenBank/DDBJ databases">
        <authorList>
            <person name="Meier V. D."/>
        </authorList>
    </citation>
    <scope>NUCLEOTIDE SEQUENCE</scope>
    <source>
        <strain evidence="2">AVDCRST_MAG75</strain>
    </source>
</reference>
<dbReference type="InterPro" id="IPR051531">
    <property type="entry name" value="N-acetyltransferase"/>
</dbReference>
<dbReference type="PROSITE" id="PS51186">
    <property type="entry name" value="GNAT"/>
    <property type="match status" value="1"/>
</dbReference>
<protein>
    <recommendedName>
        <fullName evidence="1">N-acetyltransferase domain-containing protein</fullName>
    </recommendedName>
</protein>
<dbReference type="EMBL" id="CADCUO010000212">
    <property type="protein sequence ID" value="CAA9414269.1"/>
    <property type="molecule type" value="Genomic_DNA"/>
</dbReference>
<dbReference type="InterPro" id="IPR016181">
    <property type="entry name" value="Acyl_CoA_acyltransferase"/>
</dbReference>
<accession>A0A6J4PM83</accession>
<dbReference type="GO" id="GO:0016747">
    <property type="term" value="F:acyltransferase activity, transferring groups other than amino-acyl groups"/>
    <property type="evidence" value="ECO:0007669"/>
    <property type="project" value="InterPro"/>
</dbReference>
<dbReference type="AlphaFoldDB" id="A0A6J4PM83"/>
<organism evidence="2">
    <name type="scientific">uncultured Propionibacteriaceae bacterium</name>
    <dbReference type="NCBI Taxonomy" id="257457"/>
    <lineage>
        <taxon>Bacteria</taxon>
        <taxon>Bacillati</taxon>
        <taxon>Actinomycetota</taxon>
        <taxon>Actinomycetes</taxon>
        <taxon>Propionibacteriales</taxon>
        <taxon>Propionibacteriaceae</taxon>
        <taxon>environmental samples</taxon>
    </lineage>
</organism>
<sequence>MTSTIPFPVLTARLIIRPMQLSDAAGLFQVYGDADLMRHLTTDVPRNLAEAEEWVRGKMGLFQNQGGLSLWTVLERETGRVVGDAGLQWEDHGSGPIVGLGGRGARAFWHRGLALEASEACLDVGFRHLDLDEIGAETGPGNVAAQRLLDRLGMRRRGTNLDGWPVYVISRDDWKARRPRA</sequence>
<feature type="domain" description="N-acetyltransferase" evidence="1">
    <location>
        <begin position="14"/>
        <end position="172"/>
    </location>
</feature>
<dbReference type="Gene3D" id="3.40.630.30">
    <property type="match status" value="1"/>
</dbReference>
<evidence type="ECO:0000259" key="1">
    <source>
        <dbReference type="PROSITE" id="PS51186"/>
    </source>
</evidence>
<dbReference type="Pfam" id="PF13302">
    <property type="entry name" value="Acetyltransf_3"/>
    <property type="match status" value="1"/>
</dbReference>
<dbReference type="SUPFAM" id="SSF55729">
    <property type="entry name" value="Acyl-CoA N-acyltransferases (Nat)"/>
    <property type="match status" value="1"/>
</dbReference>
<evidence type="ECO:0000313" key="2">
    <source>
        <dbReference type="EMBL" id="CAA9414269.1"/>
    </source>
</evidence>
<dbReference type="InterPro" id="IPR000182">
    <property type="entry name" value="GNAT_dom"/>
</dbReference>
<dbReference type="PANTHER" id="PTHR43792">
    <property type="entry name" value="GNAT FAMILY, PUTATIVE (AFU_ORTHOLOGUE AFUA_3G00765)-RELATED-RELATED"/>
    <property type="match status" value="1"/>
</dbReference>
<dbReference type="PANTHER" id="PTHR43792:SF1">
    <property type="entry name" value="N-ACETYLTRANSFERASE DOMAIN-CONTAINING PROTEIN"/>
    <property type="match status" value="1"/>
</dbReference>
<name>A0A6J4PM83_9ACTN</name>